<organism evidence="22 23">
    <name type="scientific">Phyllostomus discolor</name>
    <name type="common">pale spear-nosed bat</name>
    <dbReference type="NCBI Taxonomy" id="89673"/>
    <lineage>
        <taxon>Eukaryota</taxon>
        <taxon>Metazoa</taxon>
        <taxon>Chordata</taxon>
        <taxon>Craniata</taxon>
        <taxon>Vertebrata</taxon>
        <taxon>Euteleostomi</taxon>
        <taxon>Mammalia</taxon>
        <taxon>Eutheria</taxon>
        <taxon>Laurasiatheria</taxon>
        <taxon>Chiroptera</taxon>
        <taxon>Yangochiroptera</taxon>
        <taxon>Phyllostomidae</taxon>
        <taxon>Phyllostominae</taxon>
        <taxon>Phyllostomus</taxon>
    </lineage>
</organism>
<evidence type="ECO:0000256" key="13">
    <source>
        <dbReference type="ARBA" id="ARBA00023054"/>
    </source>
</evidence>
<dbReference type="InterPro" id="IPR039430">
    <property type="entry name" value="Thymidylate_kin-like_dom"/>
</dbReference>
<dbReference type="PANTHER" id="PTHR10344">
    <property type="entry name" value="THYMIDYLATE KINASE"/>
    <property type="match status" value="1"/>
</dbReference>
<keyword evidence="11" id="KW-0809">Transit peptide</keyword>
<evidence type="ECO:0000259" key="21">
    <source>
        <dbReference type="Pfam" id="PF02223"/>
    </source>
</evidence>
<dbReference type="HAMAP" id="MF_00165">
    <property type="entry name" value="Thymidylate_kinase"/>
    <property type="match status" value="1"/>
</dbReference>
<comment type="catalytic activity">
    <reaction evidence="16">
        <text>CMP + ATP = CDP + ADP</text>
        <dbReference type="Rhea" id="RHEA:11600"/>
        <dbReference type="ChEBI" id="CHEBI:30616"/>
        <dbReference type="ChEBI" id="CHEBI:58069"/>
        <dbReference type="ChEBI" id="CHEBI:60377"/>
        <dbReference type="ChEBI" id="CHEBI:456216"/>
        <dbReference type="EC" id="2.7.4.14"/>
    </reaction>
</comment>
<proteinExistence type="inferred from homology"/>
<reference evidence="23" key="1">
    <citation type="submission" date="2025-08" db="UniProtKB">
        <authorList>
            <consortium name="RefSeq"/>
        </authorList>
    </citation>
    <scope>IDENTIFICATION</scope>
    <source>
        <tissue evidence="23">Muscle</tissue>
    </source>
</reference>
<dbReference type="SUPFAM" id="SSF52540">
    <property type="entry name" value="P-loop containing nucleoside triphosphate hydrolases"/>
    <property type="match status" value="1"/>
</dbReference>
<keyword evidence="8" id="KW-0547">Nucleotide-binding</keyword>
<dbReference type="PIRSF" id="PIRSF019736">
    <property type="entry name" value="dTMP_TKRP1"/>
    <property type="match status" value="1"/>
</dbReference>
<evidence type="ECO:0000256" key="8">
    <source>
        <dbReference type="ARBA" id="ARBA00022741"/>
    </source>
</evidence>
<evidence type="ECO:0000313" key="22">
    <source>
        <dbReference type="Proteomes" id="UP000504628"/>
    </source>
</evidence>
<dbReference type="OrthoDB" id="425602at2759"/>
<comment type="similarity">
    <text evidence="4">Belongs to the thymidylate kinase family.</text>
</comment>
<keyword evidence="6" id="KW-0808">Transferase</keyword>
<evidence type="ECO:0000256" key="20">
    <source>
        <dbReference type="ARBA" id="ARBA00076149"/>
    </source>
</evidence>
<comment type="catalytic activity">
    <reaction evidence="17">
        <text>dCMP + ATP = dCDP + ADP</text>
        <dbReference type="Rhea" id="RHEA:25094"/>
        <dbReference type="ChEBI" id="CHEBI:30616"/>
        <dbReference type="ChEBI" id="CHEBI:57566"/>
        <dbReference type="ChEBI" id="CHEBI:58593"/>
        <dbReference type="ChEBI" id="CHEBI:456216"/>
        <dbReference type="EC" id="2.7.4.14"/>
    </reaction>
</comment>
<dbReference type="Gene3D" id="3.40.50.300">
    <property type="entry name" value="P-loop containing nucleotide triphosphate hydrolases"/>
    <property type="match status" value="1"/>
</dbReference>
<evidence type="ECO:0000256" key="14">
    <source>
        <dbReference type="ARBA" id="ARBA00023128"/>
    </source>
</evidence>
<evidence type="ECO:0000256" key="3">
    <source>
        <dbReference type="ARBA" id="ARBA00004173"/>
    </source>
</evidence>
<gene>
    <name evidence="23" type="primary">CMPK2</name>
</gene>
<dbReference type="GeneID" id="114498747"/>
<dbReference type="GO" id="GO:0004798">
    <property type="term" value="F:dTMP kinase activity"/>
    <property type="evidence" value="ECO:0007669"/>
    <property type="project" value="UniProtKB-EC"/>
</dbReference>
<evidence type="ECO:0000256" key="11">
    <source>
        <dbReference type="ARBA" id="ARBA00022946"/>
    </source>
</evidence>
<dbReference type="EC" id="2.7.4.14" evidence="18"/>
<dbReference type="FunFam" id="3.40.50.300:FF:001133">
    <property type="entry name" value="UMP-CMP kinase 2, mitochondrial"/>
    <property type="match status" value="1"/>
</dbReference>
<dbReference type="InterPro" id="IPR018094">
    <property type="entry name" value="Thymidylate_kinase"/>
</dbReference>
<dbReference type="InterPro" id="IPR027417">
    <property type="entry name" value="P-loop_NTPase"/>
</dbReference>
<dbReference type="KEGG" id="pdic:114498747"/>
<keyword evidence="10" id="KW-0067">ATP-binding</keyword>
<dbReference type="GO" id="GO:0006235">
    <property type="term" value="P:dTTP biosynthetic process"/>
    <property type="evidence" value="ECO:0007669"/>
    <property type="project" value="TreeGrafter"/>
</dbReference>
<dbReference type="InParanoid" id="A0A6J2LTI3"/>
<evidence type="ECO:0000313" key="23">
    <source>
        <dbReference type="RefSeq" id="XP_028370626.1"/>
    </source>
</evidence>
<comment type="catalytic activity">
    <reaction evidence="2">
        <text>a ribonucleoside 5'-diphosphate + ATP = a ribonucleoside 5'-triphosphate + ADP</text>
        <dbReference type="Rhea" id="RHEA:18113"/>
        <dbReference type="ChEBI" id="CHEBI:30616"/>
        <dbReference type="ChEBI" id="CHEBI:57930"/>
        <dbReference type="ChEBI" id="CHEBI:61557"/>
        <dbReference type="ChEBI" id="CHEBI:456216"/>
        <dbReference type="EC" id="2.7.4.6"/>
    </reaction>
</comment>
<evidence type="ECO:0000256" key="16">
    <source>
        <dbReference type="ARBA" id="ARBA00051396"/>
    </source>
</evidence>
<dbReference type="FunCoup" id="A0A6J2LTI3">
    <property type="interactions" value="136"/>
</dbReference>
<dbReference type="GO" id="GO:0005524">
    <property type="term" value="F:ATP binding"/>
    <property type="evidence" value="ECO:0007669"/>
    <property type="project" value="UniProtKB-KW"/>
</dbReference>
<evidence type="ECO:0000256" key="15">
    <source>
        <dbReference type="ARBA" id="ARBA00048743"/>
    </source>
</evidence>
<protein>
    <recommendedName>
        <fullName evidence="19">UMP-CMP kinase 2, mitochondrial</fullName>
        <ecNumber evidence="18">2.7.4.14</ecNumber>
        <ecNumber evidence="5">2.7.4.9</ecNumber>
    </recommendedName>
    <alternativeName>
        <fullName evidence="20">Nucleoside-diphosphate kinase</fullName>
    </alternativeName>
</protein>
<evidence type="ECO:0000256" key="2">
    <source>
        <dbReference type="ARBA" id="ARBA00000937"/>
    </source>
</evidence>
<evidence type="ECO:0000256" key="7">
    <source>
        <dbReference type="ARBA" id="ARBA00022727"/>
    </source>
</evidence>
<feature type="domain" description="Thymidylate kinase-like" evidence="21">
    <location>
        <begin position="258"/>
        <end position="437"/>
    </location>
</feature>
<dbReference type="Proteomes" id="UP000504628">
    <property type="component" value="Chromosome 6"/>
</dbReference>
<accession>A0A6J2LTI3</accession>
<keyword evidence="22" id="KW-1185">Reference proteome</keyword>
<evidence type="ECO:0000256" key="5">
    <source>
        <dbReference type="ARBA" id="ARBA00012980"/>
    </source>
</evidence>
<dbReference type="GO" id="GO:0050145">
    <property type="term" value="F:nucleoside monophosphate kinase activity"/>
    <property type="evidence" value="ECO:0007669"/>
    <property type="project" value="InterPro"/>
</dbReference>
<dbReference type="GO" id="GO:0006227">
    <property type="term" value="P:dUDP biosynthetic process"/>
    <property type="evidence" value="ECO:0007669"/>
    <property type="project" value="TreeGrafter"/>
</dbReference>
<dbReference type="GO" id="GO:0005739">
    <property type="term" value="C:mitochondrion"/>
    <property type="evidence" value="ECO:0007669"/>
    <property type="project" value="UniProtKB-SubCell"/>
</dbReference>
<evidence type="ECO:0000256" key="1">
    <source>
        <dbReference type="ARBA" id="ARBA00000082"/>
    </source>
</evidence>
<keyword evidence="7" id="KW-0545">Nucleotide biosynthesis</keyword>
<evidence type="ECO:0000256" key="12">
    <source>
        <dbReference type="ARBA" id="ARBA00022975"/>
    </source>
</evidence>
<evidence type="ECO:0000256" key="17">
    <source>
        <dbReference type="ARBA" id="ARBA00051598"/>
    </source>
</evidence>
<evidence type="ECO:0000256" key="10">
    <source>
        <dbReference type="ARBA" id="ARBA00022840"/>
    </source>
</evidence>
<comment type="catalytic activity">
    <reaction evidence="15">
        <text>dTMP + ATP = dTDP + ADP</text>
        <dbReference type="Rhea" id="RHEA:13517"/>
        <dbReference type="ChEBI" id="CHEBI:30616"/>
        <dbReference type="ChEBI" id="CHEBI:58369"/>
        <dbReference type="ChEBI" id="CHEBI:63528"/>
        <dbReference type="ChEBI" id="CHEBI:456216"/>
        <dbReference type="EC" id="2.7.4.9"/>
    </reaction>
</comment>
<dbReference type="Pfam" id="PF02223">
    <property type="entry name" value="Thymidylate_kin"/>
    <property type="match status" value="1"/>
</dbReference>
<dbReference type="GO" id="GO:0004550">
    <property type="term" value="F:nucleoside diphosphate kinase activity"/>
    <property type="evidence" value="ECO:0007669"/>
    <property type="project" value="UniProtKB-EC"/>
</dbReference>
<keyword evidence="14" id="KW-0496">Mitochondrion</keyword>
<dbReference type="CTD" id="129607"/>
<evidence type="ECO:0000256" key="9">
    <source>
        <dbReference type="ARBA" id="ARBA00022777"/>
    </source>
</evidence>
<sequence>MVWAGRLRALPLRILWGPRLRAWASTMAPPPRFFALELPGCTLAHFAVGTDAPGAPADPRVAALMATPGRSYSLCVPVAPGGDPGARVRAARLHQRLLQQLDRGPLKRCQLHRLLCYPPGGGAGTLQQGVLLHDPSDSPDTRRALLALLDSYLEAPRPSLGEFLVDDATRQLWQRRWELLDGQGWRQVEPEPVGPALEPDLHPAVPDLPSAGVFPHREAARAVLEACTAVIPEARAMLELVDRCPTRAQKGKFPVIVIEGLDATGKTTVTQAASESLKAVLLRSPPACVSQWREVFDDEPTIVRRAFYSLGNYIVASEIAEASARCPVIVDRYWHSTAAYAIATEVSGAVQHLPPAQHSVYQWPRDLLQPDLVLLLTVSPEERLRRIRGRGLEKTREETELEANSIFRQKVEECYRRMDNPGCREVDASPPREEVLRTVLSLIRTSCG</sequence>
<dbReference type="GO" id="GO:0006233">
    <property type="term" value="P:dTDP biosynthetic process"/>
    <property type="evidence" value="ECO:0007669"/>
    <property type="project" value="InterPro"/>
</dbReference>
<comment type="subcellular location">
    <subcellularLocation>
        <location evidence="3">Mitochondrion</location>
    </subcellularLocation>
</comment>
<evidence type="ECO:0000256" key="19">
    <source>
        <dbReference type="ARBA" id="ARBA00070686"/>
    </source>
</evidence>
<evidence type="ECO:0000256" key="18">
    <source>
        <dbReference type="ARBA" id="ARBA00066590"/>
    </source>
</evidence>
<keyword evidence="13" id="KW-0175">Coiled coil</keyword>
<evidence type="ECO:0000256" key="6">
    <source>
        <dbReference type="ARBA" id="ARBA00022679"/>
    </source>
</evidence>
<comment type="catalytic activity">
    <reaction evidence="1">
        <text>a 2'-deoxyribonucleoside 5'-diphosphate + ATP = a 2'-deoxyribonucleoside 5'-triphosphate + ADP</text>
        <dbReference type="Rhea" id="RHEA:44640"/>
        <dbReference type="ChEBI" id="CHEBI:30616"/>
        <dbReference type="ChEBI" id="CHEBI:61560"/>
        <dbReference type="ChEBI" id="CHEBI:73316"/>
        <dbReference type="ChEBI" id="CHEBI:456216"/>
        <dbReference type="EC" id="2.7.4.6"/>
    </reaction>
</comment>
<evidence type="ECO:0000256" key="4">
    <source>
        <dbReference type="ARBA" id="ARBA00009776"/>
    </source>
</evidence>
<dbReference type="PANTHER" id="PTHR10344:SF4">
    <property type="entry name" value="UMP-CMP KINASE 2, MITOCHONDRIAL"/>
    <property type="match status" value="1"/>
</dbReference>
<dbReference type="RefSeq" id="XP_028370626.1">
    <property type="nucleotide sequence ID" value="XM_028514825.2"/>
</dbReference>
<dbReference type="EC" id="2.7.4.9" evidence="5"/>
<dbReference type="AlphaFoldDB" id="A0A6J2LTI3"/>
<dbReference type="InterPro" id="IPR014505">
    <property type="entry name" value="UMP-CMP_kinase_2"/>
</dbReference>
<keyword evidence="9 23" id="KW-0418">Kinase</keyword>
<name>A0A6J2LTI3_9CHIR</name>
<keyword evidence="12" id="KW-0665">Pyrimidine biosynthesis</keyword>